<dbReference type="OrthoDB" id="1927955at2759"/>
<feature type="transmembrane region" description="Helical" evidence="1">
    <location>
        <begin position="239"/>
        <end position="262"/>
    </location>
</feature>
<name>A0A5C7H5N6_9ROSI</name>
<comment type="caution">
    <text evidence="2">The sequence shown here is derived from an EMBL/GenBank/DDBJ whole genome shotgun (WGS) entry which is preliminary data.</text>
</comment>
<reference evidence="3" key="1">
    <citation type="journal article" date="2019" name="Gigascience">
        <title>De novo genome assembly of the endangered Acer yangbiense, a plant species with extremely small populations endemic to Yunnan Province, China.</title>
        <authorList>
            <person name="Yang J."/>
            <person name="Wariss H.M."/>
            <person name="Tao L."/>
            <person name="Zhang R."/>
            <person name="Yun Q."/>
            <person name="Hollingsworth P."/>
            <person name="Dao Z."/>
            <person name="Luo G."/>
            <person name="Guo H."/>
            <person name="Ma Y."/>
            <person name="Sun W."/>
        </authorList>
    </citation>
    <scope>NUCLEOTIDE SEQUENCE [LARGE SCALE GENOMIC DNA]</scope>
    <source>
        <strain evidence="3">cv. Malutang</strain>
    </source>
</reference>
<keyword evidence="1" id="KW-0472">Membrane</keyword>
<organism evidence="2 3">
    <name type="scientific">Acer yangbiense</name>
    <dbReference type="NCBI Taxonomy" id="1000413"/>
    <lineage>
        <taxon>Eukaryota</taxon>
        <taxon>Viridiplantae</taxon>
        <taxon>Streptophyta</taxon>
        <taxon>Embryophyta</taxon>
        <taxon>Tracheophyta</taxon>
        <taxon>Spermatophyta</taxon>
        <taxon>Magnoliopsida</taxon>
        <taxon>eudicotyledons</taxon>
        <taxon>Gunneridae</taxon>
        <taxon>Pentapetalae</taxon>
        <taxon>rosids</taxon>
        <taxon>malvids</taxon>
        <taxon>Sapindales</taxon>
        <taxon>Sapindaceae</taxon>
        <taxon>Hippocastanoideae</taxon>
        <taxon>Acereae</taxon>
        <taxon>Acer</taxon>
    </lineage>
</organism>
<proteinExistence type="predicted"/>
<dbReference type="EMBL" id="VAHF01000010">
    <property type="protein sequence ID" value="TXG52301.1"/>
    <property type="molecule type" value="Genomic_DNA"/>
</dbReference>
<evidence type="ECO:0000256" key="1">
    <source>
        <dbReference type="SAM" id="Phobius"/>
    </source>
</evidence>
<dbReference type="AlphaFoldDB" id="A0A5C7H5N6"/>
<accession>A0A5C7H5N6</accession>
<feature type="transmembrane region" description="Helical" evidence="1">
    <location>
        <begin position="178"/>
        <end position="198"/>
    </location>
</feature>
<dbReference type="GO" id="GO:0009507">
    <property type="term" value="C:chloroplast"/>
    <property type="evidence" value="ECO:0007669"/>
    <property type="project" value="TreeGrafter"/>
</dbReference>
<evidence type="ECO:0000313" key="2">
    <source>
        <dbReference type="EMBL" id="TXG52301.1"/>
    </source>
</evidence>
<feature type="transmembrane region" description="Helical" evidence="1">
    <location>
        <begin position="138"/>
        <end position="158"/>
    </location>
</feature>
<sequence>MELQSICVGFSAPKFKSSNHRPFSHQSVTASHVELRGQSVRFRNAYKSRNLPDVKYTFQGSLLRSLRRGAIVCASNSNSEAKLGFSGRENSGVPVVSYNGVEPFHGKSGSVSFYGLTHQLVEEGKLISAPFPEGKGTLLWALAPVALISSLVLPQFFLRDVIENLIKNETLLEIVTSLTFESMFYVGLAIFLLVIDHVQRPYLQFSPKRWGLITGLKGYLASAFFTMGIKVVFPLFTVYVAWPVLGLPALVAVVPFLVGCAAQRAFEMLLHKRLSSCWPLIPIIFEMYRLYQLTRATHFIERLMFSMKDLPISPELMDKGGAMISMIMTFQILGVVCLWSLLTFLLRLFPSRPVAENY</sequence>
<dbReference type="PANTHER" id="PTHR33918">
    <property type="entry name" value="OS01G0704200 PROTEIN"/>
    <property type="match status" value="1"/>
</dbReference>
<dbReference type="Proteomes" id="UP000323000">
    <property type="component" value="Chromosome 10"/>
</dbReference>
<protein>
    <submittedName>
        <fullName evidence="2">Uncharacterized protein</fullName>
    </submittedName>
</protein>
<feature type="transmembrane region" description="Helical" evidence="1">
    <location>
        <begin position="323"/>
        <end position="346"/>
    </location>
</feature>
<dbReference type="PANTHER" id="PTHR33918:SF4">
    <property type="entry name" value="ABC-2 TYPE TRANSPORTER DOMAIN-CONTAINING PROTEIN"/>
    <property type="match status" value="1"/>
</dbReference>
<keyword evidence="1" id="KW-0812">Transmembrane</keyword>
<keyword evidence="3" id="KW-1185">Reference proteome</keyword>
<gene>
    <name evidence="2" type="ORF">EZV62_021470</name>
</gene>
<keyword evidence="1" id="KW-1133">Transmembrane helix</keyword>
<evidence type="ECO:0000313" key="3">
    <source>
        <dbReference type="Proteomes" id="UP000323000"/>
    </source>
</evidence>
<feature type="transmembrane region" description="Helical" evidence="1">
    <location>
        <begin position="210"/>
        <end position="233"/>
    </location>
</feature>